<feature type="region of interest" description="Disordered" evidence="1">
    <location>
        <begin position="68"/>
        <end position="108"/>
    </location>
</feature>
<feature type="compositionally biased region" description="Acidic residues" evidence="1">
    <location>
        <begin position="32"/>
        <end position="49"/>
    </location>
</feature>
<name>A0ABR3GL47_9PEZI</name>
<dbReference type="EMBL" id="JBBBZM010000046">
    <property type="protein sequence ID" value="KAL0636649.1"/>
    <property type="molecule type" value="Genomic_DNA"/>
</dbReference>
<feature type="compositionally biased region" description="Basic and acidic residues" evidence="1">
    <location>
        <begin position="12"/>
        <end position="23"/>
    </location>
</feature>
<keyword evidence="3" id="KW-1185">Reference proteome</keyword>
<evidence type="ECO:0000256" key="1">
    <source>
        <dbReference type="SAM" id="MobiDB-lite"/>
    </source>
</evidence>
<organism evidence="2 3">
    <name type="scientific">Discina gigas</name>
    <dbReference type="NCBI Taxonomy" id="1032678"/>
    <lineage>
        <taxon>Eukaryota</taxon>
        <taxon>Fungi</taxon>
        <taxon>Dikarya</taxon>
        <taxon>Ascomycota</taxon>
        <taxon>Pezizomycotina</taxon>
        <taxon>Pezizomycetes</taxon>
        <taxon>Pezizales</taxon>
        <taxon>Discinaceae</taxon>
        <taxon>Discina</taxon>
    </lineage>
</organism>
<reference evidence="2 3" key="1">
    <citation type="submission" date="2024-02" db="EMBL/GenBank/DDBJ databases">
        <title>Discinaceae phylogenomics.</title>
        <authorList>
            <person name="Dirks A.C."/>
            <person name="James T.Y."/>
        </authorList>
    </citation>
    <scope>NUCLEOTIDE SEQUENCE [LARGE SCALE GENOMIC DNA]</scope>
    <source>
        <strain evidence="2 3">ACD0624</strain>
    </source>
</reference>
<evidence type="ECO:0000313" key="2">
    <source>
        <dbReference type="EMBL" id="KAL0636649.1"/>
    </source>
</evidence>
<dbReference type="Proteomes" id="UP001447188">
    <property type="component" value="Unassembled WGS sequence"/>
</dbReference>
<feature type="region of interest" description="Disordered" evidence="1">
    <location>
        <begin position="1"/>
        <end position="54"/>
    </location>
</feature>
<accession>A0ABR3GL47</accession>
<sequence length="108" mass="10993">MGLQSGMGVRNAEPKKKPKDGEAHGANAGGEATEDAGADDSEANAEDDAGGTLTILKRMLVGKRQKTLEGTILEQATPEDDAGGTPKEEVTGGPKASGGRRMAPGYRG</sequence>
<protein>
    <submittedName>
        <fullName evidence="2">Uncharacterized protein</fullName>
    </submittedName>
</protein>
<evidence type="ECO:0000313" key="3">
    <source>
        <dbReference type="Proteomes" id="UP001447188"/>
    </source>
</evidence>
<proteinExistence type="predicted"/>
<comment type="caution">
    <text evidence="2">The sequence shown here is derived from an EMBL/GenBank/DDBJ whole genome shotgun (WGS) entry which is preliminary data.</text>
</comment>
<gene>
    <name evidence="2" type="ORF">Q9L58_004380</name>
</gene>